<dbReference type="Proteomes" id="UP000249341">
    <property type="component" value="Unassembled WGS sequence"/>
</dbReference>
<dbReference type="EMBL" id="QLMJ01000011">
    <property type="protein sequence ID" value="RAK34544.1"/>
    <property type="molecule type" value="Genomic_DNA"/>
</dbReference>
<gene>
    <name evidence="2" type="ORF">B0I29_111145</name>
</gene>
<proteinExistence type="predicted"/>
<evidence type="ECO:0000313" key="2">
    <source>
        <dbReference type="EMBL" id="RAK34544.1"/>
    </source>
</evidence>
<organism evidence="2 3">
    <name type="scientific">Actinoplanes lutulentus</name>
    <dbReference type="NCBI Taxonomy" id="1287878"/>
    <lineage>
        <taxon>Bacteria</taxon>
        <taxon>Bacillati</taxon>
        <taxon>Actinomycetota</taxon>
        <taxon>Actinomycetes</taxon>
        <taxon>Micromonosporales</taxon>
        <taxon>Micromonosporaceae</taxon>
        <taxon>Actinoplanes</taxon>
    </lineage>
</organism>
<comment type="caution">
    <text evidence="2">The sequence shown here is derived from an EMBL/GenBank/DDBJ whole genome shotgun (WGS) entry which is preliminary data.</text>
</comment>
<evidence type="ECO:0000256" key="1">
    <source>
        <dbReference type="SAM" id="Phobius"/>
    </source>
</evidence>
<dbReference type="AlphaFoldDB" id="A0A327ZG96"/>
<keyword evidence="1" id="KW-0472">Membrane</keyword>
<reference evidence="2 3" key="1">
    <citation type="submission" date="2018-06" db="EMBL/GenBank/DDBJ databases">
        <title>Genomic Encyclopedia of Type Strains, Phase III (KMG-III): the genomes of soil and plant-associated and newly described type strains.</title>
        <authorList>
            <person name="Whitman W."/>
        </authorList>
    </citation>
    <scope>NUCLEOTIDE SEQUENCE [LARGE SCALE GENOMIC DNA]</scope>
    <source>
        <strain evidence="2 3">CGMCC 4.7090</strain>
    </source>
</reference>
<keyword evidence="3" id="KW-1185">Reference proteome</keyword>
<evidence type="ECO:0000313" key="3">
    <source>
        <dbReference type="Proteomes" id="UP000249341"/>
    </source>
</evidence>
<accession>A0A327ZG96</accession>
<sequence>MTMYDSSIDAQHNIAGTGDPAEIAANAEAAGAELGVPPQRRRLPVILVTAAIAAATAGAVYGVAKAVEARRSRSWWEDLISRF</sequence>
<keyword evidence="1" id="KW-1133">Transmembrane helix</keyword>
<name>A0A327ZG96_9ACTN</name>
<protein>
    <submittedName>
        <fullName evidence="2">Uncharacterized protein</fullName>
    </submittedName>
</protein>
<dbReference type="RefSeq" id="WP_146616873.1">
    <property type="nucleotide sequence ID" value="NZ_JACHWI010000011.1"/>
</dbReference>
<keyword evidence="1" id="KW-0812">Transmembrane</keyword>
<feature type="transmembrane region" description="Helical" evidence="1">
    <location>
        <begin position="43"/>
        <end position="64"/>
    </location>
</feature>